<proteinExistence type="predicted"/>
<organism evidence="2">
    <name type="scientific">bioreactor metagenome</name>
    <dbReference type="NCBI Taxonomy" id="1076179"/>
    <lineage>
        <taxon>unclassified sequences</taxon>
        <taxon>metagenomes</taxon>
        <taxon>ecological metagenomes</taxon>
    </lineage>
</organism>
<dbReference type="Gene3D" id="3.30.565.60">
    <property type="match status" value="1"/>
</dbReference>
<dbReference type="Pfam" id="PF13749">
    <property type="entry name" value="HATPase_c_4"/>
    <property type="match status" value="1"/>
</dbReference>
<accession>A0A644W7F7</accession>
<evidence type="ECO:0000313" key="2">
    <source>
        <dbReference type="EMBL" id="MPL99699.1"/>
    </source>
</evidence>
<sequence length="449" mass="50737">MRYESIESKILEFKERLDDYSRLLETVTAFANTQGGTIIIGIRDSDRLIVGLDRDDIERYSQELPQAIVDAVSPQIAVDLYEQHIGGKTCVTIRVFPGPQKPYFLKRVGYPLGVFIRFGAHNRVADTYAIEQFSQSRSGVRYEQQPCPEISYEDLSKDLLGNLFTNYDQSILIGAGYALAEVSGRTIPNVAGTLLFYPNHQKIIAESGIAVSVYADDDKRYLIKKEDFSGGLIPMVEQVYAFIMSLLGSHYELDGLVKRPVAYDIPQTAIREALVNAVAHRAYDYEAPTRITLFPDRIEFLNPGTFYAPINPENLKEGLSRYRNPLISDALRKKGYMEKQGIGINLIIASCLEAGLGEPQFIELEHHVKLVMFRRQSSADYVSDAPEYPYDIPVMKRYFSAKGFFSSKEFAQYIGKSLSMAKKVLFDLQQQKVVEMVGKGPATKYRFIN</sequence>
<dbReference type="Pfam" id="PF04326">
    <property type="entry name" value="SLFN_AlbA_2"/>
    <property type="match status" value="1"/>
</dbReference>
<dbReference type="Gene3D" id="1.10.10.10">
    <property type="entry name" value="Winged helix-like DNA-binding domain superfamily/Winged helix DNA-binding domain"/>
    <property type="match status" value="1"/>
</dbReference>
<evidence type="ECO:0000259" key="1">
    <source>
        <dbReference type="Pfam" id="PF04326"/>
    </source>
</evidence>
<gene>
    <name evidence="2" type="ORF">SDC9_45920</name>
</gene>
<dbReference type="PANTHER" id="PTHR30595:SF6">
    <property type="entry name" value="SCHLAFEN ALBA-2 DOMAIN-CONTAINING PROTEIN"/>
    <property type="match status" value="1"/>
</dbReference>
<dbReference type="PANTHER" id="PTHR30595">
    <property type="entry name" value="GLPR-RELATED TRANSCRIPTIONAL REPRESSOR"/>
    <property type="match status" value="1"/>
</dbReference>
<dbReference type="InterPro" id="IPR007421">
    <property type="entry name" value="Schlafen_AlbA_2_dom"/>
</dbReference>
<dbReference type="AlphaFoldDB" id="A0A644W7F7"/>
<dbReference type="EMBL" id="VSSQ01000683">
    <property type="protein sequence ID" value="MPL99699.1"/>
    <property type="molecule type" value="Genomic_DNA"/>
</dbReference>
<dbReference type="InterPro" id="IPR038461">
    <property type="entry name" value="Schlafen_AlbA_2_dom_sf"/>
</dbReference>
<feature type="domain" description="Schlafen AlbA-2" evidence="1">
    <location>
        <begin position="7"/>
        <end position="125"/>
    </location>
</feature>
<dbReference type="InterPro" id="IPR036388">
    <property type="entry name" value="WH-like_DNA-bd_sf"/>
</dbReference>
<dbReference type="Gene3D" id="3.30.950.30">
    <property type="entry name" value="Schlafen, AAA domain"/>
    <property type="match status" value="1"/>
</dbReference>
<dbReference type="InterPro" id="IPR038475">
    <property type="entry name" value="RecG_C_sf"/>
</dbReference>
<name>A0A644W7F7_9ZZZZ</name>
<reference evidence="2" key="1">
    <citation type="submission" date="2019-08" db="EMBL/GenBank/DDBJ databases">
        <authorList>
            <person name="Kucharzyk K."/>
            <person name="Murdoch R.W."/>
            <person name="Higgins S."/>
            <person name="Loffler F."/>
        </authorList>
    </citation>
    <scope>NUCLEOTIDE SEQUENCE</scope>
</reference>
<comment type="caution">
    <text evidence="2">The sequence shown here is derived from an EMBL/GenBank/DDBJ whole genome shotgun (WGS) entry which is preliminary data.</text>
</comment>
<protein>
    <recommendedName>
        <fullName evidence="1">Schlafen AlbA-2 domain-containing protein</fullName>
    </recommendedName>
</protein>